<dbReference type="RefSeq" id="WP_259037385.1">
    <property type="nucleotide sequence ID" value="NZ_JAJISC010000008.1"/>
</dbReference>
<evidence type="ECO:0000256" key="1">
    <source>
        <dbReference type="SAM" id="SignalP"/>
    </source>
</evidence>
<feature type="signal peptide" evidence="1">
    <location>
        <begin position="1"/>
        <end position="21"/>
    </location>
</feature>
<sequence length="117" mass="12765">MKKTALFLTIVGAMATQGAFAQEQACTTPALMAASQSVQGDVENYANAQAQQGREINEVSAELEEIMSAADVESTLMQHQAELEMMQPGSDHEPSQALCDDMYAMFDRMQDELASRQ</sequence>
<dbReference type="EMBL" id="JAJISC010000008">
    <property type="protein sequence ID" value="MCS2610895.1"/>
    <property type="molecule type" value="Genomic_DNA"/>
</dbReference>
<name>A0ABT2EIF8_9GAMM</name>
<accession>A0ABT2EIF8</accession>
<keyword evidence="3" id="KW-1185">Reference proteome</keyword>
<proteinExistence type="predicted"/>
<evidence type="ECO:0000313" key="3">
    <source>
        <dbReference type="Proteomes" id="UP001165542"/>
    </source>
</evidence>
<dbReference type="Proteomes" id="UP001165542">
    <property type="component" value="Unassembled WGS sequence"/>
</dbReference>
<evidence type="ECO:0000313" key="2">
    <source>
        <dbReference type="EMBL" id="MCS2610895.1"/>
    </source>
</evidence>
<comment type="caution">
    <text evidence="2">The sequence shown here is derived from an EMBL/GenBank/DDBJ whole genome shotgun (WGS) entry which is preliminary data.</text>
</comment>
<feature type="chain" id="PRO_5047254545" evidence="1">
    <location>
        <begin position="22"/>
        <end position="117"/>
    </location>
</feature>
<keyword evidence="1" id="KW-0732">Signal</keyword>
<protein>
    <submittedName>
        <fullName evidence="2">Uncharacterized protein</fullName>
    </submittedName>
</protein>
<reference evidence="2" key="1">
    <citation type="submission" date="2021-11" db="EMBL/GenBank/DDBJ databases">
        <title>Halomonas sp., isolated from a coastal aquaculture zone in Dongshan Bay.</title>
        <authorList>
            <person name="Lin W."/>
        </authorList>
    </citation>
    <scope>NUCLEOTIDE SEQUENCE</scope>
    <source>
        <strain evidence="2">Yzlin-01</strain>
    </source>
</reference>
<gene>
    <name evidence="2" type="ORF">LLY24_16385</name>
</gene>
<organism evidence="2 3">
    <name type="scientific">Halomonas dongshanensis</name>
    <dbReference type="NCBI Taxonomy" id="2890835"/>
    <lineage>
        <taxon>Bacteria</taxon>
        <taxon>Pseudomonadati</taxon>
        <taxon>Pseudomonadota</taxon>
        <taxon>Gammaproteobacteria</taxon>
        <taxon>Oceanospirillales</taxon>
        <taxon>Halomonadaceae</taxon>
        <taxon>Halomonas</taxon>
    </lineage>
</organism>